<protein>
    <submittedName>
        <fullName evidence="2">Uncharacterized protein</fullName>
    </submittedName>
</protein>
<dbReference type="InParanoid" id="A0A7R8V4U4"/>
<accession>A0A7R8V4U4</accession>
<evidence type="ECO:0000313" key="3">
    <source>
        <dbReference type="Proteomes" id="UP000594454"/>
    </source>
</evidence>
<feature type="region of interest" description="Disordered" evidence="1">
    <location>
        <begin position="59"/>
        <end position="79"/>
    </location>
</feature>
<proteinExistence type="predicted"/>
<dbReference type="Proteomes" id="UP000594454">
    <property type="component" value="Chromosome 6"/>
</dbReference>
<reference evidence="2 3" key="1">
    <citation type="submission" date="2020-11" db="EMBL/GenBank/DDBJ databases">
        <authorList>
            <person name="Wallbank WR R."/>
            <person name="Pardo Diaz C."/>
            <person name="Kozak K."/>
            <person name="Martin S."/>
            <person name="Jiggins C."/>
            <person name="Moest M."/>
            <person name="Warren A I."/>
            <person name="Generalovic N T."/>
            <person name="Byers J.R.P. K."/>
            <person name="Montejo-Kovacevich G."/>
            <person name="Yen C E."/>
        </authorList>
    </citation>
    <scope>NUCLEOTIDE SEQUENCE [LARGE SCALE GENOMIC DNA]</scope>
</reference>
<keyword evidence="3" id="KW-1185">Reference proteome</keyword>
<sequence length="79" mass="8166">MDPSGSNSHKSSNCEPAQGTSQSSGQRTTGHNSVLKCLKCPFTCEGSTEFFKHIIGCGTDAGTSIRPGEGTSNSRPSTS</sequence>
<name>A0A7R8V4U4_HERIL</name>
<gene>
    <name evidence="2" type="ORF">HERILL_LOCUS14555</name>
</gene>
<feature type="compositionally biased region" description="Polar residues" evidence="1">
    <location>
        <begin position="70"/>
        <end position="79"/>
    </location>
</feature>
<evidence type="ECO:0000313" key="2">
    <source>
        <dbReference type="EMBL" id="CAD7092175.1"/>
    </source>
</evidence>
<dbReference type="AlphaFoldDB" id="A0A7R8V4U4"/>
<feature type="region of interest" description="Disordered" evidence="1">
    <location>
        <begin position="1"/>
        <end position="30"/>
    </location>
</feature>
<evidence type="ECO:0000256" key="1">
    <source>
        <dbReference type="SAM" id="MobiDB-lite"/>
    </source>
</evidence>
<dbReference type="EMBL" id="LR899014">
    <property type="protein sequence ID" value="CAD7092175.1"/>
    <property type="molecule type" value="Genomic_DNA"/>
</dbReference>
<organism evidence="2 3">
    <name type="scientific">Hermetia illucens</name>
    <name type="common">Black soldier fly</name>
    <dbReference type="NCBI Taxonomy" id="343691"/>
    <lineage>
        <taxon>Eukaryota</taxon>
        <taxon>Metazoa</taxon>
        <taxon>Ecdysozoa</taxon>
        <taxon>Arthropoda</taxon>
        <taxon>Hexapoda</taxon>
        <taxon>Insecta</taxon>
        <taxon>Pterygota</taxon>
        <taxon>Neoptera</taxon>
        <taxon>Endopterygota</taxon>
        <taxon>Diptera</taxon>
        <taxon>Brachycera</taxon>
        <taxon>Stratiomyomorpha</taxon>
        <taxon>Stratiomyidae</taxon>
        <taxon>Hermetiinae</taxon>
        <taxon>Hermetia</taxon>
    </lineage>
</organism>